<dbReference type="PANTHER" id="PTHR16305">
    <property type="entry name" value="TESTICULAR SOLUBLE ADENYLYL CYCLASE"/>
    <property type="match status" value="1"/>
</dbReference>
<keyword evidence="2" id="KW-0067">ATP-binding</keyword>
<dbReference type="Proteomes" id="UP000252884">
    <property type="component" value="Unassembled WGS sequence"/>
</dbReference>
<protein>
    <submittedName>
        <fullName evidence="6">Putative ATPase</fullName>
    </submittedName>
</protein>
<dbReference type="Pfam" id="PF13191">
    <property type="entry name" value="AAA_16"/>
    <property type="match status" value="1"/>
</dbReference>
<dbReference type="InterPro" id="IPR036388">
    <property type="entry name" value="WH-like_DNA-bd_sf"/>
</dbReference>
<dbReference type="PROSITE" id="PS51755">
    <property type="entry name" value="OMPR_PHOB"/>
    <property type="match status" value="1"/>
</dbReference>
<dbReference type="EMBL" id="QPJK01000014">
    <property type="protein sequence ID" value="RCW64694.1"/>
    <property type="molecule type" value="Genomic_DNA"/>
</dbReference>
<evidence type="ECO:0000313" key="7">
    <source>
        <dbReference type="Proteomes" id="UP000252884"/>
    </source>
</evidence>
<dbReference type="InterPro" id="IPR041664">
    <property type="entry name" value="AAA_16"/>
</dbReference>
<dbReference type="GO" id="GO:0006355">
    <property type="term" value="P:regulation of DNA-templated transcription"/>
    <property type="evidence" value="ECO:0007669"/>
    <property type="project" value="InterPro"/>
</dbReference>
<sequence>MPTVEPLGPAAPPWAELQFGPYRLLGPHGPLLQSGRAVDLPRKPLAILWLLASRAGEVVHKDELLAIVWPRMVVSDGVIATCMRDLRQALGDDARAPRFIATAHRIGYRFIGEVAARAAAAAGALLPQATPPLPDALVGRSAECAVLQAALQRAAAGQRQIVFVTGDAGIGKSRLVDAFVATLGAQRAADAAGTGAARVGQGQCIEHFGAGEPYLPVLEAITRLCRQADGAPLVDLLQRHAPSWTAQMPGVFGHAPHTAALPPAGEDAVQRMPRELAEAVDLAAADRLLVLVLEDMHWSDPSTVDWLAMLARRREPARLLVIATCRPVELIVHGHPLKQVKQDLVTRRLASELVVGRLGAAAVQDYVAQRLPQPGSAPRLAAAVFRRSQGHPLFMVHMVDEVQHASDAVATLDGDTLPFGVRELIEAQVTRLPVDALAALEAASVAGAEFATALVGAALQRPAEEIEQLLETLVRQGHFVEGRGLARWHDGTVSGRYAFRHDLVREGLYRRLGSAPRMRLHAAIGTRLAVAYAEHAGDIAAELALHFEHAQDPWRAAQHRTLAGDKALHRFAPLEALAHAERGLAQLGSARGTRHDRHACDAAELSLRLIEGAALLAIRGFTAPEVEATYTRTLALGVAVNDASAIGPALSGLFNLYLTRAAFAQVQQIADQALALLQRQPDTVLEMLAHNVRGAALLFSGAASACLPHVARTRALYDAQAHAHLAVLYGEDPAMVSHHVAALACWVVGEADETEHHLREGLALTHRMAHPFGEAQMLWMEALIALDGDDLPRAERATLRLDALCAAHGFPLWLAGGQILRGAALAGRGLHDEAQGLTDQGLQAWRDAGTLLTFPHALAVAARVHAHGGRPDKALQHLAEALETVGRTGERWYEPELHRLQGTWLLQHRGDGPMARAEAGACFGRAVVLAREQRAALFERRASASLARLAAAGAPGASAAG</sequence>
<organism evidence="6 7">
    <name type="scientific">Pseudorhodoferax soli</name>
    <dbReference type="NCBI Taxonomy" id="545864"/>
    <lineage>
        <taxon>Bacteria</taxon>
        <taxon>Pseudomonadati</taxon>
        <taxon>Pseudomonadota</taxon>
        <taxon>Betaproteobacteria</taxon>
        <taxon>Burkholderiales</taxon>
        <taxon>Comamonadaceae</taxon>
    </lineage>
</organism>
<evidence type="ECO:0000256" key="2">
    <source>
        <dbReference type="ARBA" id="ARBA00022840"/>
    </source>
</evidence>
<dbReference type="OrthoDB" id="9758570at2"/>
<dbReference type="RefSeq" id="WP_114472078.1">
    <property type="nucleotide sequence ID" value="NZ_QPJK01000014.1"/>
</dbReference>
<reference evidence="6 7" key="1">
    <citation type="submission" date="2018-07" db="EMBL/GenBank/DDBJ databases">
        <title>Genomic Encyclopedia of Type Strains, Phase IV (KMG-IV): sequencing the most valuable type-strain genomes for metagenomic binning, comparative biology and taxonomic classification.</title>
        <authorList>
            <person name="Goeker M."/>
        </authorList>
    </citation>
    <scope>NUCLEOTIDE SEQUENCE [LARGE SCALE GENOMIC DNA]</scope>
    <source>
        <strain evidence="6 7">DSM 21634</strain>
    </source>
</reference>
<dbReference type="InterPro" id="IPR016032">
    <property type="entry name" value="Sig_transdc_resp-reg_C-effctor"/>
</dbReference>
<dbReference type="InterPro" id="IPR001867">
    <property type="entry name" value="OmpR/PhoB-type_DNA-bd"/>
</dbReference>
<dbReference type="GO" id="GO:0004016">
    <property type="term" value="F:adenylate cyclase activity"/>
    <property type="evidence" value="ECO:0007669"/>
    <property type="project" value="TreeGrafter"/>
</dbReference>
<comment type="caution">
    <text evidence="6">The sequence shown here is derived from an EMBL/GenBank/DDBJ whole genome shotgun (WGS) entry which is preliminary data.</text>
</comment>
<dbReference type="GO" id="GO:0000160">
    <property type="term" value="P:phosphorelay signal transduction system"/>
    <property type="evidence" value="ECO:0007669"/>
    <property type="project" value="InterPro"/>
</dbReference>
<accession>A0A368XFA3</accession>
<dbReference type="Pfam" id="PF00486">
    <property type="entry name" value="Trans_reg_C"/>
    <property type="match status" value="1"/>
</dbReference>
<dbReference type="AlphaFoldDB" id="A0A368XFA3"/>
<dbReference type="InterPro" id="IPR027417">
    <property type="entry name" value="P-loop_NTPase"/>
</dbReference>
<keyword evidence="7" id="KW-1185">Reference proteome</keyword>
<dbReference type="GO" id="GO:0005737">
    <property type="term" value="C:cytoplasm"/>
    <property type="evidence" value="ECO:0007669"/>
    <property type="project" value="TreeGrafter"/>
</dbReference>
<evidence type="ECO:0000256" key="3">
    <source>
        <dbReference type="ARBA" id="ARBA00023125"/>
    </source>
</evidence>
<keyword evidence="3 4" id="KW-0238">DNA-binding</keyword>
<dbReference type="GO" id="GO:0005524">
    <property type="term" value="F:ATP binding"/>
    <property type="evidence" value="ECO:0007669"/>
    <property type="project" value="UniProtKB-KW"/>
</dbReference>
<evidence type="ECO:0000259" key="5">
    <source>
        <dbReference type="PROSITE" id="PS51755"/>
    </source>
</evidence>
<dbReference type="CDD" id="cd00383">
    <property type="entry name" value="trans_reg_C"/>
    <property type="match status" value="1"/>
</dbReference>
<evidence type="ECO:0000256" key="1">
    <source>
        <dbReference type="ARBA" id="ARBA00022741"/>
    </source>
</evidence>
<dbReference type="Gene3D" id="3.40.50.300">
    <property type="entry name" value="P-loop containing nucleotide triphosphate hydrolases"/>
    <property type="match status" value="1"/>
</dbReference>
<name>A0A368XFA3_9BURK</name>
<dbReference type="SUPFAM" id="SSF48452">
    <property type="entry name" value="TPR-like"/>
    <property type="match status" value="1"/>
</dbReference>
<evidence type="ECO:0000256" key="4">
    <source>
        <dbReference type="PROSITE-ProRule" id="PRU01091"/>
    </source>
</evidence>
<dbReference type="SMART" id="SM00862">
    <property type="entry name" value="Trans_reg_C"/>
    <property type="match status" value="1"/>
</dbReference>
<dbReference type="SUPFAM" id="SSF52540">
    <property type="entry name" value="P-loop containing nucleoside triphosphate hydrolases"/>
    <property type="match status" value="1"/>
</dbReference>
<dbReference type="InterPro" id="IPR011990">
    <property type="entry name" value="TPR-like_helical_dom_sf"/>
</dbReference>
<dbReference type="SUPFAM" id="SSF46894">
    <property type="entry name" value="C-terminal effector domain of the bipartite response regulators"/>
    <property type="match status" value="1"/>
</dbReference>
<gene>
    <name evidence="6" type="ORF">DES41_1146</name>
</gene>
<feature type="DNA-binding region" description="OmpR/PhoB-type" evidence="4">
    <location>
        <begin position="14"/>
        <end position="112"/>
    </location>
</feature>
<evidence type="ECO:0000313" key="6">
    <source>
        <dbReference type="EMBL" id="RCW64694.1"/>
    </source>
</evidence>
<dbReference type="PANTHER" id="PTHR16305:SF28">
    <property type="entry name" value="GUANYLATE CYCLASE DOMAIN-CONTAINING PROTEIN"/>
    <property type="match status" value="1"/>
</dbReference>
<dbReference type="Gene3D" id="1.10.10.10">
    <property type="entry name" value="Winged helix-like DNA-binding domain superfamily/Winged helix DNA-binding domain"/>
    <property type="match status" value="1"/>
</dbReference>
<dbReference type="GO" id="GO:0003677">
    <property type="term" value="F:DNA binding"/>
    <property type="evidence" value="ECO:0007669"/>
    <property type="project" value="UniProtKB-UniRule"/>
</dbReference>
<feature type="domain" description="OmpR/PhoB-type" evidence="5">
    <location>
        <begin position="14"/>
        <end position="112"/>
    </location>
</feature>
<proteinExistence type="predicted"/>
<keyword evidence="1" id="KW-0547">Nucleotide-binding</keyword>